<dbReference type="PANTHER" id="PTHR22744:SF14">
    <property type="entry name" value="BTB DOMAIN-CONTAINING PROTEIN-RELATED"/>
    <property type="match status" value="1"/>
</dbReference>
<dbReference type="InterPro" id="IPR011333">
    <property type="entry name" value="SKP1/BTB/POZ_sf"/>
</dbReference>
<dbReference type="AlphaFoldDB" id="A0A0N5AQ47"/>
<evidence type="ECO:0000259" key="1">
    <source>
        <dbReference type="SMART" id="SM00225"/>
    </source>
</evidence>
<evidence type="ECO:0000313" key="3">
    <source>
        <dbReference type="WBParaSite" id="SMUV_0000679601-mRNA-1"/>
    </source>
</evidence>
<evidence type="ECO:0000313" key="2">
    <source>
        <dbReference type="Proteomes" id="UP000046393"/>
    </source>
</evidence>
<organism evidence="2 3">
    <name type="scientific">Syphacia muris</name>
    <dbReference type="NCBI Taxonomy" id="451379"/>
    <lineage>
        <taxon>Eukaryota</taxon>
        <taxon>Metazoa</taxon>
        <taxon>Ecdysozoa</taxon>
        <taxon>Nematoda</taxon>
        <taxon>Chromadorea</taxon>
        <taxon>Rhabditida</taxon>
        <taxon>Spirurina</taxon>
        <taxon>Oxyuridomorpha</taxon>
        <taxon>Oxyuroidea</taxon>
        <taxon>Oxyuridae</taxon>
        <taxon>Syphacia</taxon>
    </lineage>
</organism>
<dbReference type="SUPFAM" id="SSF54695">
    <property type="entry name" value="POZ domain"/>
    <property type="match status" value="1"/>
</dbReference>
<reference evidence="3" key="1">
    <citation type="submission" date="2017-02" db="UniProtKB">
        <authorList>
            <consortium name="WormBaseParasite"/>
        </authorList>
    </citation>
    <scope>IDENTIFICATION</scope>
</reference>
<dbReference type="Pfam" id="PF00651">
    <property type="entry name" value="BTB"/>
    <property type="match status" value="1"/>
</dbReference>
<keyword evidence="2" id="KW-1185">Reference proteome</keyword>
<accession>A0A0N5AQ47</accession>
<dbReference type="PANTHER" id="PTHR22744">
    <property type="entry name" value="HELIX LOOP HELIX PROTEIN 21-RELATED"/>
    <property type="match status" value="1"/>
</dbReference>
<protein>
    <submittedName>
        <fullName evidence="3">BTB domain-containing protein</fullName>
    </submittedName>
</protein>
<name>A0A0N5AQ47_9BILA</name>
<sequence>METTAIAPTTQLHVTKVNNWRRFSRIRTHALHLGSSTLYVNAYYLAEISKFFEKLFFENFKEAKEQSAELPDEEPDDVIEFLSVVTDTHLSKRKDITEQNCGLMMRYADIWAVQSLRDRCEEFMLEKYPFLKSDFNSALIIASMATQHNFSRKTLENAISRLAYFGTDALIQANVFDMITDTRVIATLFASTVQLCNESEPNHSWLETDRRPRECAYLKCSSQMAICPCVHCGLSFCPEHKNLLPCPHSAKSLFATHIAIGANSSAKSLSRSTPDDSNTATHLKVVGYREGFAKLDSRLLQSTSSD</sequence>
<dbReference type="WBParaSite" id="SMUV_0000679601-mRNA-1">
    <property type="protein sequence ID" value="SMUV_0000679601-mRNA-1"/>
    <property type="gene ID" value="SMUV_0000679601"/>
</dbReference>
<proteinExistence type="predicted"/>
<dbReference type="SMART" id="SM00225">
    <property type="entry name" value="BTB"/>
    <property type="match status" value="1"/>
</dbReference>
<feature type="domain" description="BTB" evidence="1">
    <location>
        <begin position="27"/>
        <end position="128"/>
    </location>
</feature>
<dbReference type="InterPro" id="IPR000210">
    <property type="entry name" value="BTB/POZ_dom"/>
</dbReference>
<dbReference type="Proteomes" id="UP000046393">
    <property type="component" value="Unplaced"/>
</dbReference>
<dbReference type="Gene3D" id="3.30.710.10">
    <property type="entry name" value="Potassium Channel Kv1.1, Chain A"/>
    <property type="match status" value="1"/>
</dbReference>